<reference evidence="2 3" key="1">
    <citation type="submission" date="2020-08" db="EMBL/GenBank/DDBJ databases">
        <title>Sequencing the genomes of 1000 actinobacteria strains.</title>
        <authorList>
            <person name="Klenk H.-P."/>
        </authorList>
    </citation>
    <scope>NUCLEOTIDE SEQUENCE [LARGE SCALE GENOMIC DNA]</scope>
    <source>
        <strain evidence="2 3">DSM 43582</strain>
    </source>
</reference>
<gene>
    <name evidence="2" type="ORF">BJY24_000422</name>
</gene>
<dbReference type="RefSeq" id="WP_040749543.1">
    <property type="nucleotide sequence ID" value="NZ_JACHIT010000001.1"/>
</dbReference>
<organism evidence="2 3">
    <name type="scientific">Nocardia transvalensis</name>
    <dbReference type="NCBI Taxonomy" id="37333"/>
    <lineage>
        <taxon>Bacteria</taxon>
        <taxon>Bacillati</taxon>
        <taxon>Actinomycetota</taxon>
        <taxon>Actinomycetes</taxon>
        <taxon>Mycobacteriales</taxon>
        <taxon>Nocardiaceae</taxon>
        <taxon>Nocardia</taxon>
    </lineage>
</organism>
<dbReference type="EMBL" id="JACHIT010000001">
    <property type="protein sequence ID" value="MBB5911555.1"/>
    <property type="molecule type" value="Genomic_DNA"/>
</dbReference>
<proteinExistence type="predicted"/>
<evidence type="ECO:0000313" key="3">
    <source>
        <dbReference type="Proteomes" id="UP000540412"/>
    </source>
</evidence>
<dbReference type="Proteomes" id="UP000540412">
    <property type="component" value="Unassembled WGS sequence"/>
</dbReference>
<evidence type="ECO:0000313" key="2">
    <source>
        <dbReference type="EMBL" id="MBB5911555.1"/>
    </source>
</evidence>
<name>A0A7W9P8W9_9NOCA</name>
<sequence>MADDAAPPPASPLADAIKNAQDGNLTVSFSRGSPDSVRINADEFVYIDRDCEAFKNEIRDLQVIAQNISDRERWGLGETTPGMDSANTLVGRFRGKAKIIDPSKDSENNVYSILEEHYKIVDDIQTLHRTIAEKLMQQDQEFAARYNEVKATMEPSPIGTPMQPGVTTVAVGQSK</sequence>
<comment type="caution">
    <text evidence="2">The sequence shown here is derived from an EMBL/GenBank/DDBJ whole genome shotgun (WGS) entry which is preliminary data.</text>
</comment>
<protein>
    <submittedName>
        <fullName evidence="2">Uncharacterized protein</fullName>
    </submittedName>
</protein>
<evidence type="ECO:0000256" key="1">
    <source>
        <dbReference type="SAM" id="MobiDB-lite"/>
    </source>
</evidence>
<dbReference type="AlphaFoldDB" id="A0A7W9P8W9"/>
<keyword evidence="3" id="KW-1185">Reference proteome</keyword>
<accession>A0A7W9P8W9</accession>
<feature type="region of interest" description="Disordered" evidence="1">
    <location>
        <begin position="153"/>
        <end position="175"/>
    </location>
</feature>